<proteinExistence type="predicted"/>
<gene>
    <name evidence="1" type="ORF">rCG_37811</name>
</gene>
<protein>
    <submittedName>
        <fullName evidence="1">RCG37811</fullName>
    </submittedName>
</protein>
<evidence type="ECO:0000313" key="1">
    <source>
        <dbReference type="EMBL" id="EDL99626.1"/>
    </source>
</evidence>
<organism evidence="1 2">
    <name type="scientific">Rattus norvegicus</name>
    <name type="common">Rat</name>
    <dbReference type="NCBI Taxonomy" id="10116"/>
    <lineage>
        <taxon>Eukaryota</taxon>
        <taxon>Metazoa</taxon>
        <taxon>Chordata</taxon>
        <taxon>Craniata</taxon>
        <taxon>Vertebrata</taxon>
        <taxon>Euteleostomi</taxon>
        <taxon>Mammalia</taxon>
        <taxon>Eutheria</taxon>
        <taxon>Euarchontoglires</taxon>
        <taxon>Glires</taxon>
        <taxon>Rodentia</taxon>
        <taxon>Myomorpha</taxon>
        <taxon>Muroidea</taxon>
        <taxon>Muridae</taxon>
        <taxon>Murinae</taxon>
        <taxon>Rattus</taxon>
    </lineage>
</organism>
<sequence>MCSLVFMWVPNNRSSGCPKSCCLYVGYVLLAGLSGLASVGEEAPSFAERWCVRVWGQNPGNSHLLRGRE</sequence>
<reference evidence="2" key="1">
    <citation type="submission" date="2005-09" db="EMBL/GenBank/DDBJ databases">
        <authorList>
            <person name="Mural R.J."/>
            <person name="Li P.W."/>
            <person name="Adams M.D."/>
            <person name="Amanatides P.G."/>
            <person name="Baden-Tillson H."/>
            <person name="Barnstead M."/>
            <person name="Chin S.H."/>
            <person name="Dew I."/>
            <person name="Evans C.A."/>
            <person name="Ferriera S."/>
            <person name="Flanigan M."/>
            <person name="Fosler C."/>
            <person name="Glodek A."/>
            <person name="Gu Z."/>
            <person name="Holt R.A."/>
            <person name="Jennings D."/>
            <person name="Kraft C.L."/>
            <person name="Lu F."/>
            <person name="Nguyen T."/>
            <person name="Nusskern D.R."/>
            <person name="Pfannkoch C.M."/>
            <person name="Sitter C."/>
            <person name="Sutton G.G."/>
            <person name="Venter J.C."/>
            <person name="Wang Z."/>
            <person name="Woodage T."/>
            <person name="Zheng X.H."/>
            <person name="Zhong F."/>
        </authorList>
    </citation>
    <scope>NUCLEOTIDE SEQUENCE [LARGE SCALE GENOMIC DNA]</scope>
    <source>
        <strain>BN</strain>
        <strain evidence="2">Sprague-Dawley</strain>
    </source>
</reference>
<evidence type="ECO:0000313" key="2">
    <source>
        <dbReference type="Proteomes" id="UP000234681"/>
    </source>
</evidence>
<accession>A6K656</accession>
<dbReference type="AlphaFoldDB" id="A6K656"/>
<dbReference type="Proteomes" id="UP000234681">
    <property type="component" value="Chromosome 14"/>
</dbReference>
<dbReference type="EMBL" id="CH474022">
    <property type="protein sequence ID" value="EDL99626.1"/>
    <property type="molecule type" value="Genomic_DNA"/>
</dbReference>
<name>A6K656_RAT</name>